<feature type="non-terminal residue" evidence="1">
    <location>
        <position position="54"/>
    </location>
</feature>
<keyword evidence="2" id="KW-1185">Reference proteome</keyword>
<accession>A0A087SUH0</accession>
<sequence>CSFSLLLTVQLCQNRSNWCYTDKHINWNSAYFPKNFVPWKILRKGRVNHICLSN</sequence>
<evidence type="ECO:0000313" key="2">
    <source>
        <dbReference type="Proteomes" id="UP000054359"/>
    </source>
</evidence>
<gene>
    <name evidence="1" type="ORF">X975_25784</name>
</gene>
<dbReference type="Proteomes" id="UP000054359">
    <property type="component" value="Unassembled WGS sequence"/>
</dbReference>
<evidence type="ECO:0000313" key="1">
    <source>
        <dbReference type="EMBL" id="KFM56509.1"/>
    </source>
</evidence>
<dbReference type="AlphaFoldDB" id="A0A087SUH0"/>
<reference evidence="1 2" key="1">
    <citation type="submission" date="2013-11" db="EMBL/GenBank/DDBJ databases">
        <title>Genome sequencing of Stegodyphus mimosarum.</title>
        <authorList>
            <person name="Bechsgaard J."/>
        </authorList>
    </citation>
    <scope>NUCLEOTIDE SEQUENCE [LARGE SCALE GENOMIC DNA]</scope>
</reference>
<name>A0A087SUH0_STEMI</name>
<protein>
    <submittedName>
        <fullName evidence="1">Uncharacterized protein</fullName>
    </submittedName>
</protein>
<organism evidence="1 2">
    <name type="scientific">Stegodyphus mimosarum</name>
    <name type="common">African social velvet spider</name>
    <dbReference type="NCBI Taxonomy" id="407821"/>
    <lineage>
        <taxon>Eukaryota</taxon>
        <taxon>Metazoa</taxon>
        <taxon>Ecdysozoa</taxon>
        <taxon>Arthropoda</taxon>
        <taxon>Chelicerata</taxon>
        <taxon>Arachnida</taxon>
        <taxon>Araneae</taxon>
        <taxon>Araneomorphae</taxon>
        <taxon>Entelegynae</taxon>
        <taxon>Eresoidea</taxon>
        <taxon>Eresidae</taxon>
        <taxon>Stegodyphus</taxon>
    </lineage>
</organism>
<feature type="non-terminal residue" evidence="1">
    <location>
        <position position="1"/>
    </location>
</feature>
<dbReference type="EMBL" id="KK111997">
    <property type="protein sequence ID" value="KFM56509.1"/>
    <property type="molecule type" value="Genomic_DNA"/>
</dbReference>
<proteinExistence type="predicted"/>